<keyword evidence="7 10" id="KW-0472">Membrane</keyword>
<keyword evidence="6 11" id="KW-0798">TonB box</keyword>
<dbReference type="GO" id="GO:0044718">
    <property type="term" value="P:siderophore transmembrane transport"/>
    <property type="evidence" value="ECO:0007669"/>
    <property type="project" value="TreeGrafter"/>
</dbReference>
<organism evidence="16 17">
    <name type="scientific">Hwangdonia lutea</name>
    <dbReference type="NCBI Taxonomy" id="3075823"/>
    <lineage>
        <taxon>Bacteria</taxon>
        <taxon>Pseudomonadati</taxon>
        <taxon>Bacteroidota</taxon>
        <taxon>Flavobacteriia</taxon>
        <taxon>Flavobacteriales</taxon>
        <taxon>Flavobacteriaceae</taxon>
        <taxon>Hwangdonia</taxon>
    </lineage>
</organism>
<dbReference type="Pfam" id="PF00593">
    <property type="entry name" value="TonB_dep_Rec_b-barrel"/>
    <property type="match status" value="1"/>
</dbReference>
<keyword evidence="5 13" id="KW-0732">Signal</keyword>
<evidence type="ECO:0000256" key="1">
    <source>
        <dbReference type="ARBA" id="ARBA00004571"/>
    </source>
</evidence>
<dbReference type="PANTHER" id="PTHR30069:SF29">
    <property type="entry name" value="HEMOGLOBIN AND HEMOGLOBIN-HAPTOGLOBIN-BINDING PROTEIN 1-RELATED"/>
    <property type="match status" value="1"/>
</dbReference>
<dbReference type="InterPro" id="IPR036942">
    <property type="entry name" value="Beta-barrel_TonB_sf"/>
</dbReference>
<dbReference type="InterPro" id="IPR008969">
    <property type="entry name" value="CarboxyPept-like_regulatory"/>
</dbReference>
<evidence type="ECO:0000313" key="16">
    <source>
        <dbReference type="EMBL" id="WOD44064.1"/>
    </source>
</evidence>
<gene>
    <name evidence="16" type="ORF">RNZ46_02105</name>
</gene>
<evidence type="ECO:0000256" key="9">
    <source>
        <dbReference type="ARBA" id="ARBA00023237"/>
    </source>
</evidence>
<feature type="compositionally biased region" description="Basic and acidic residues" evidence="12">
    <location>
        <begin position="371"/>
        <end position="385"/>
    </location>
</feature>
<feature type="domain" description="TonB-dependent receptor-like beta-barrel" evidence="14">
    <location>
        <begin position="229"/>
        <end position="709"/>
    </location>
</feature>
<sequence>MKLFLNMLLLLAVSNIFSQNKIEGVVTDANTNIELVYVTVYMPHLEKGTSTNENGEFTLNDLPTGTHTLLFSMMGFQTQSVNVTIPLNNPLTIQLKPSAIEMENIIISTPFHKLQRDNVMKVEHKNVAELKASGAVTLADGITNIAGVESVTTGIGIGKPVIRGLSSNRVLVYTQGVRLENQQFGSEHGLGVNDAGVESVEVIKGPASLLYGSDALGGVLYLNPERFANNNTDSGDFGTNYYSNTKGFSTNAGYKSSVNNFKFLFRGSLTEHSDYKTKAYRVTNTRYREQDFKAGLGFQNQAIKTAFRYNLNNSKLGIPEEIGEQSTNKTPLLPYQNITNHVFSYKSVLFFNNSKLDLNLGYVYNDRKEFEDHHHHETEEEHEQHEEGEEDEMLEAALRMKLKTFNYDVKYHLPKLGKFETIVGAQGMNQINSNYGEEELIPDATTNDFGVLATSHIHFENLDIQLGARFDNRNITVVSGINKSFNSFNGAFGIKKNIAENMTARVNFATGFRAPNLSELTSDGTHEGTNRYEIGNINLKSEQNFQTDIAFELKNEHLEIFVNGFYNRIHNYIFLSPDGNVIDNTPVFVYLQNDAILYGGEFGLHLHPHPLDWLHFESSFETVTGKQMDDTYLPLIPAKSISNIIRIEFEDNWIKKGYAFVKLKSTFKQDKVSTFETNTNGYSLLSAGLGGDFSVFNNELNVTLSGNNLTDKTYTNHLSRLKPDGIFNMGRSINLGFTYSL</sequence>
<dbReference type="PROSITE" id="PS52016">
    <property type="entry name" value="TONB_DEPENDENT_REC_3"/>
    <property type="match status" value="1"/>
</dbReference>
<dbReference type="SUPFAM" id="SSF49464">
    <property type="entry name" value="Carboxypeptidase regulatory domain-like"/>
    <property type="match status" value="1"/>
</dbReference>
<comment type="subcellular location">
    <subcellularLocation>
        <location evidence="1 10">Cell outer membrane</location>
        <topology evidence="1 10">Multi-pass membrane protein</topology>
    </subcellularLocation>
</comment>
<protein>
    <submittedName>
        <fullName evidence="16">TonB-dependent receptor</fullName>
    </submittedName>
</protein>
<evidence type="ECO:0000256" key="6">
    <source>
        <dbReference type="ARBA" id="ARBA00023077"/>
    </source>
</evidence>
<evidence type="ECO:0000256" key="10">
    <source>
        <dbReference type="PROSITE-ProRule" id="PRU01360"/>
    </source>
</evidence>
<evidence type="ECO:0000256" key="4">
    <source>
        <dbReference type="ARBA" id="ARBA00022692"/>
    </source>
</evidence>
<dbReference type="PANTHER" id="PTHR30069">
    <property type="entry name" value="TONB-DEPENDENT OUTER MEMBRANE RECEPTOR"/>
    <property type="match status" value="1"/>
</dbReference>
<dbReference type="RefSeq" id="WP_316983739.1">
    <property type="nucleotide sequence ID" value="NZ_CP136521.1"/>
</dbReference>
<dbReference type="AlphaFoldDB" id="A0AA97EM62"/>
<reference evidence="17" key="1">
    <citation type="submission" date="2024-06" db="EMBL/GenBank/DDBJ databases">
        <title>Hwangdonia haimaensis gen. nov., sp. nov., a member of the family Flavobacteriaceae isolated from the haima cold seep.</title>
        <authorList>
            <person name="Li J."/>
        </authorList>
    </citation>
    <scope>NUCLEOTIDE SEQUENCE [LARGE SCALE GENOMIC DNA]</scope>
    <source>
        <strain evidence="17">SCSIO 19198</strain>
    </source>
</reference>
<dbReference type="Gene3D" id="2.40.170.20">
    <property type="entry name" value="TonB-dependent receptor, beta-barrel domain"/>
    <property type="match status" value="1"/>
</dbReference>
<evidence type="ECO:0000256" key="3">
    <source>
        <dbReference type="ARBA" id="ARBA00022452"/>
    </source>
</evidence>
<evidence type="ECO:0000313" key="17">
    <source>
        <dbReference type="Proteomes" id="UP001302486"/>
    </source>
</evidence>
<dbReference type="Proteomes" id="UP001302486">
    <property type="component" value="Chromosome"/>
</dbReference>
<proteinExistence type="inferred from homology"/>
<accession>A0AA97EM62</accession>
<evidence type="ECO:0000256" key="5">
    <source>
        <dbReference type="ARBA" id="ARBA00022729"/>
    </source>
</evidence>
<evidence type="ECO:0000256" key="2">
    <source>
        <dbReference type="ARBA" id="ARBA00022448"/>
    </source>
</evidence>
<evidence type="ECO:0000259" key="14">
    <source>
        <dbReference type="Pfam" id="PF00593"/>
    </source>
</evidence>
<dbReference type="GO" id="GO:0009279">
    <property type="term" value="C:cell outer membrane"/>
    <property type="evidence" value="ECO:0007669"/>
    <property type="project" value="UniProtKB-SubCell"/>
</dbReference>
<evidence type="ECO:0000256" key="13">
    <source>
        <dbReference type="SAM" id="SignalP"/>
    </source>
</evidence>
<evidence type="ECO:0000256" key="7">
    <source>
        <dbReference type="ARBA" id="ARBA00023136"/>
    </source>
</evidence>
<name>A0AA97EM62_9FLAO</name>
<dbReference type="InterPro" id="IPR000531">
    <property type="entry name" value="Beta-barrel_TonB"/>
</dbReference>
<dbReference type="KEGG" id="hws:RNZ46_02105"/>
<dbReference type="Gene3D" id="2.170.130.10">
    <property type="entry name" value="TonB-dependent receptor, plug domain"/>
    <property type="match status" value="1"/>
</dbReference>
<dbReference type="Pfam" id="PF07715">
    <property type="entry name" value="Plug"/>
    <property type="match status" value="1"/>
</dbReference>
<keyword evidence="9 10" id="KW-0998">Cell outer membrane</keyword>
<keyword evidence="8 16" id="KW-0675">Receptor</keyword>
<evidence type="ECO:0000256" key="8">
    <source>
        <dbReference type="ARBA" id="ARBA00023170"/>
    </source>
</evidence>
<feature type="domain" description="TonB-dependent receptor plug" evidence="15">
    <location>
        <begin position="120"/>
        <end position="219"/>
    </location>
</feature>
<keyword evidence="2 10" id="KW-0813">Transport</keyword>
<dbReference type="EMBL" id="CP136521">
    <property type="protein sequence ID" value="WOD44064.1"/>
    <property type="molecule type" value="Genomic_DNA"/>
</dbReference>
<keyword evidence="17" id="KW-1185">Reference proteome</keyword>
<comment type="similarity">
    <text evidence="10 11">Belongs to the TonB-dependent receptor family.</text>
</comment>
<feature type="signal peptide" evidence="13">
    <location>
        <begin position="1"/>
        <end position="18"/>
    </location>
</feature>
<evidence type="ECO:0000256" key="12">
    <source>
        <dbReference type="SAM" id="MobiDB-lite"/>
    </source>
</evidence>
<keyword evidence="3 10" id="KW-1134">Transmembrane beta strand</keyword>
<dbReference type="InterPro" id="IPR012910">
    <property type="entry name" value="Plug_dom"/>
</dbReference>
<dbReference type="GO" id="GO:0015344">
    <property type="term" value="F:siderophore uptake transmembrane transporter activity"/>
    <property type="evidence" value="ECO:0007669"/>
    <property type="project" value="TreeGrafter"/>
</dbReference>
<dbReference type="Gene3D" id="2.60.40.1120">
    <property type="entry name" value="Carboxypeptidase-like, regulatory domain"/>
    <property type="match status" value="1"/>
</dbReference>
<keyword evidence="4 10" id="KW-0812">Transmembrane</keyword>
<feature type="region of interest" description="Disordered" evidence="12">
    <location>
        <begin position="371"/>
        <end position="391"/>
    </location>
</feature>
<evidence type="ECO:0000256" key="11">
    <source>
        <dbReference type="RuleBase" id="RU003357"/>
    </source>
</evidence>
<feature type="chain" id="PRO_5041670398" evidence="13">
    <location>
        <begin position="19"/>
        <end position="741"/>
    </location>
</feature>
<evidence type="ECO:0000259" key="15">
    <source>
        <dbReference type="Pfam" id="PF07715"/>
    </source>
</evidence>
<dbReference type="InterPro" id="IPR037066">
    <property type="entry name" value="Plug_dom_sf"/>
</dbReference>
<dbReference type="Pfam" id="PF13715">
    <property type="entry name" value="CarbopepD_reg_2"/>
    <property type="match status" value="1"/>
</dbReference>
<dbReference type="InterPro" id="IPR039426">
    <property type="entry name" value="TonB-dep_rcpt-like"/>
</dbReference>
<dbReference type="SUPFAM" id="SSF56935">
    <property type="entry name" value="Porins"/>
    <property type="match status" value="1"/>
</dbReference>